<comment type="subcellular location">
    <subcellularLocation>
        <location evidence="1">Mitochondrion inner membrane</location>
    </subcellularLocation>
</comment>
<comment type="subunit">
    <text evidence="1">Component of the mitochondrial contact site and cristae organizing system (MICOS) complex.</text>
</comment>
<gene>
    <name evidence="3" type="ORF">BN1708_013407</name>
</gene>
<dbReference type="GO" id="GO:0042407">
    <property type="term" value="P:cristae formation"/>
    <property type="evidence" value="ECO:0007669"/>
    <property type="project" value="InterPro"/>
</dbReference>
<dbReference type="InterPro" id="IPR019166">
    <property type="entry name" value="MIC26/MIC27"/>
</dbReference>
<dbReference type="Pfam" id="PF09769">
    <property type="entry name" value="ApoO"/>
    <property type="match status" value="1"/>
</dbReference>
<dbReference type="EMBL" id="CVQH01014113">
    <property type="protein sequence ID" value="CRK22372.1"/>
    <property type="molecule type" value="Genomic_DNA"/>
</dbReference>
<evidence type="ECO:0000313" key="4">
    <source>
        <dbReference type="Proteomes" id="UP000044602"/>
    </source>
</evidence>
<accession>A0A0G4LK00</accession>
<evidence type="ECO:0000256" key="1">
    <source>
        <dbReference type="RuleBase" id="RU363021"/>
    </source>
</evidence>
<keyword evidence="1" id="KW-0999">Mitochondrion inner membrane</keyword>
<reference evidence="3 4" key="1">
    <citation type="submission" date="2015-05" db="EMBL/GenBank/DDBJ databases">
        <authorList>
            <person name="Wang D.B."/>
            <person name="Wang M."/>
        </authorList>
    </citation>
    <scope>NUCLEOTIDE SEQUENCE [LARGE SCALE GENOMIC DNA]</scope>
    <source>
        <strain evidence="3">VL1</strain>
    </source>
</reference>
<feature type="region of interest" description="Disordered" evidence="2">
    <location>
        <begin position="104"/>
        <end position="124"/>
    </location>
</feature>
<keyword evidence="1" id="KW-0496">Mitochondrion</keyword>
<proteinExistence type="predicted"/>
<dbReference type="InterPro" id="IPR033181">
    <property type="entry name" value="Mic26_fungi"/>
</dbReference>
<sequence>MPLAKDPGNSRATHPPLCASIPSCWLDLRRPIEQAMAARVLFQRRAAPLGAMVLGGIALAPSTVLAEAPERRQIKKKSIYDDFELPVTTSETVVAPLIVRPTTTAASLPEQDEAPKSRGPTPTDRLAVQIGKARLGLYKVALGAEDAVNRTMDRAFNLEQSFTNTVASLAPPRESGEKLMPGAIYVLVAAMAGSIVTRRSNILFRATAPLALGIAAGWTVLPITTGNVANLAWKYEQRFPVVAESHLKFREGISRTISFAKVHSELGVHYVNEKVTDARETVEDWVKKGK</sequence>
<keyword evidence="4" id="KW-1185">Reference proteome</keyword>
<comment type="function">
    <text evidence="1">Component of the MICOS complex, a large protein complex of the mitochondrial inner membrane that plays crucial roles in the maintenance of crista junctions, inner membrane architecture, and formation of contact sites to the outer membrane.</text>
</comment>
<dbReference type="GO" id="GO:0044284">
    <property type="term" value="C:mitochondrial crista junction"/>
    <property type="evidence" value="ECO:0007669"/>
    <property type="project" value="TreeGrafter"/>
</dbReference>
<dbReference type="PANTHER" id="PTHR28268:SF1">
    <property type="entry name" value="MICOS SUBUNIT MIC26"/>
    <property type="match status" value="1"/>
</dbReference>
<evidence type="ECO:0000256" key="2">
    <source>
        <dbReference type="SAM" id="MobiDB-lite"/>
    </source>
</evidence>
<dbReference type="STRING" id="100787.A0A0G4LK00"/>
<name>A0A0G4LK00_VERLO</name>
<dbReference type="PANTHER" id="PTHR28268">
    <property type="entry name" value="MICOS SUBUNIT MIC26"/>
    <property type="match status" value="1"/>
</dbReference>
<keyword evidence="1" id="KW-0472">Membrane</keyword>
<organism evidence="3 4">
    <name type="scientific">Verticillium longisporum</name>
    <name type="common">Verticillium dahliae var. longisporum</name>
    <dbReference type="NCBI Taxonomy" id="100787"/>
    <lineage>
        <taxon>Eukaryota</taxon>
        <taxon>Fungi</taxon>
        <taxon>Dikarya</taxon>
        <taxon>Ascomycota</taxon>
        <taxon>Pezizomycotina</taxon>
        <taxon>Sordariomycetes</taxon>
        <taxon>Hypocreomycetidae</taxon>
        <taxon>Glomerellales</taxon>
        <taxon>Plectosphaerellaceae</taxon>
        <taxon>Verticillium</taxon>
    </lineage>
</organism>
<dbReference type="AlphaFoldDB" id="A0A0G4LK00"/>
<evidence type="ECO:0000313" key="3">
    <source>
        <dbReference type="EMBL" id="CRK22372.1"/>
    </source>
</evidence>
<dbReference type="Proteomes" id="UP000044602">
    <property type="component" value="Unassembled WGS sequence"/>
</dbReference>
<protein>
    <recommendedName>
        <fullName evidence="1">MICOS complex subunit</fullName>
    </recommendedName>
</protein>
<dbReference type="GO" id="GO:0061617">
    <property type="term" value="C:MICOS complex"/>
    <property type="evidence" value="ECO:0007669"/>
    <property type="project" value="UniProtKB-UniRule"/>
</dbReference>